<dbReference type="Gene3D" id="1.20.1290.10">
    <property type="entry name" value="AhpD-like"/>
    <property type="match status" value="1"/>
</dbReference>
<name>A0A563VNW4_9CYAN</name>
<dbReference type="PANTHER" id="PTHR35446:SF3">
    <property type="entry name" value="CMD DOMAIN-CONTAINING PROTEIN"/>
    <property type="match status" value="1"/>
</dbReference>
<evidence type="ECO:0000313" key="2">
    <source>
        <dbReference type="EMBL" id="VEP13162.1"/>
    </source>
</evidence>
<dbReference type="RefSeq" id="WP_246141893.1">
    <property type="nucleotide sequence ID" value="NZ_LR213937.1"/>
</dbReference>
<dbReference type="Proteomes" id="UP000320055">
    <property type="component" value="Unassembled WGS sequence"/>
</dbReference>
<reference evidence="2 3" key="1">
    <citation type="submission" date="2019-01" db="EMBL/GenBank/DDBJ databases">
        <authorList>
            <person name="Brito A."/>
        </authorList>
    </citation>
    <scope>NUCLEOTIDE SEQUENCE [LARGE SCALE GENOMIC DNA]</scope>
    <source>
        <strain evidence="2">1</strain>
    </source>
</reference>
<gene>
    <name evidence="2" type="ORF">H1P_1870006</name>
</gene>
<evidence type="ECO:0000259" key="1">
    <source>
        <dbReference type="Pfam" id="PF02627"/>
    </source>
</evidence>
<accession>A0A563VNW4</accession>
<proteinExistence type="predicted"/>
<dbReference type="PANTHER" id="PTHR35446">
    <property type="entry name" value="SI:CH211-175M2.5"/>
    <property type="match status" value="1"/>
</dbReference>
<keyword evidence="3" id="KW-1185">Reference proteome</keyword>
<feature type="domain" description="Carboxymuconolactone decarboxylase-like" evidence="1">
    <location>
        <begin position="49"/>
        <end position="103"/>
    </location>
</feature>
<dbReference type="InterPro" id="IPR029032">
    <property type="entry name" value="AhpD-like"/>
</dbReference>
<dbReference type="InterPro" id="IPR003779">
    <property type="entry name" value="CMD-like"/>
</dbReference>
<dbReference type="Pfam" id="PF02627">
    <property type="entry name" value="CMD"/>
    <property type="match status" value="1"/>
</dbReference>
<sequence length="189" mass="21541">MMFPLFDENTAPEKAKQILAQTKDEFKMIPNLEKTMALAPALLESYVTCWNLFDNTSLSPIERQIVYQTANFENECDYCVPWHTLLAKQVKMSPEDIEALRNGAKLTNSRHEALRIFTQSIIRTHGKIAHSELDTFLQAGYTPEQALEVVLGIAIKTMSNYTNAISGTPLDRTVKSYQWSKPTIKLRKE</sequence>
<dbReference type="SUPFAM" id="SSF69118">
    <property type="entry name" value="AhpD-like"/>
    <property type="match status" value="1"/>
</dbReference>
<dbReference type="EMBL" id="CAACVJ010000098">
    <property type="protein sequence ID" value="VEP13162.1"/>
    <property type="molecule type" value="Genomic_DNA"/>
</dbReference>
<organism evidence="2 3">
    <name type="scientific">Hyella patelloides LEGE 07179</name>
    <dbReference type="NCBI Taxonomy" id="945734"/>
    <lineage>
        <taxon>Bacteria</taxon>
        <taxon>Bacillati</taxon>
        <taxon>Cyanobacteriota</taxon>
        <taxon>Cyanophyceae</taxon>
        <taxon>Pleurocapsales</taxon>
        <taxon>Hyellaceae</taxon>
        <taxon>Hyella</taxon>
    </lineage>
</organism>
<evidence type="ECO:0000313" key="3">
    <source>
        <dbReference type="Proteomes" id="UP000320055"/>
    </source>
</evidence>
<dbReference type="GO" id="GO:0051920">
    <property type="term" value="F:peroxiredoxin activity"/>
    <property type="evidence" value="ECO:0007669"/>
    <property type="project" value="InterPro"/>
</dbReference>
<protein>
    <submittedName>
        <fullName evidence="2">Carboxymuconolactone decarboxylase</fullName>
    </submittedName>
</protein>
<dbReference type="AlphaFoldDB" id="A0A563VNW4"/>